<dbReference type="RefSeq" id="WP_021590573.1">
    <property type="nucleotide sequence ID" value="NZ_AWEY01000039.1"/>
</dbReference>
<evidence type="ECO:0000259" key="8">
    <source>
        <dbReference type="Pfam" id="PF14322"/>
    </source>
</evidence>
<evidence type="ECO:0000259" key="7">
    <source>
        <dbReference type="Pfam" id="PF07980"/>
    </source>
</evidence>
<dbReference type="PROSITE" id="PS51257">
    <property type="entry name" value="PROKAR_LIPOPROTEIN"/>
    <property type="match status" value="1"/>
</dbReference>
<proteinExistence type="inferred from homology"/>
<dbReference type="InterPro" id="IPR011990">
    <property type="entry name" value="TPR-like_helical_dom_sf"/>
</dbReference>
<dbReference type="Pfam" id="PF07980">
    <property type="entry name" value="SusD_RagB"/>
    <property type="match status" value="1"/>
</dbReference>
<evidence type="ECO:0000256" key="1">
    <source>
        <dbReference type="ARBA" id="ARBA00004442"/>
    </source>
</evidence>
<keyword evidence="5" id="KW-0998">Cell outer membrane</keyword>
<organism evidence="9 10">
    <name type="scientific">Segatella baroniae F0067</name>
    <dbReference type="NCBI Taxonomy" id="1115809"/>
    <lineage>
        <taxon>Bacteria</taxon>
        <taxon>Pseudomonadati</taxon>
        <taxon>Bacteroidota</taxon>
        <taxon>Bacteroidia</taxon>
        <taxon>Bacteroidales</taxon>
        <taxon>Prevotellaceae</taxon>
        <taxon>Segatella</taxon>
    </lineage>
</organism>
<comment type="similarity">
    <text evidence="2">Belongs to the SusD family.</text>
</comment>
<feature type="chain" id="PRO_5004633039" evidence="6">
    <location>
        <begin position="27"/>
        <end position="588"/>
    </location>
</feature>
<evidence type="ECO:0000256" key="2">
    <source>
        <dbReference type="ARBA" id="ARBA00006275"/>
    </source>
</evidence>
<dbReference type="EMBL" id="AWEY01000039">
    <property type="protein sequence ID" value="ERK38310.1"/>
    <property type="molecule type" value="Genomic_DNA"/>
</dbReference>
<comment type="caution">
    <text evidence="9">The sequence shown here is derived from an EMBL/GenBank/DDBJ whole genome shotgun (WGS) entry which is preliminary data.</text>
</comment>
<sequence length="588" mass="66580">MKMLNIRTIACAAFLGLGLSSCSDYLDCPTEDTYNTGNYYKDDNQCRAGVNYLYNSPWYDFQRGFFKVGEVLSGNFYWGGSPYLTFTLDGSDQDLANMSAALWSVNTHASTVMANIKGSTGPSQAVKNYSTGECLVWKSMAYFYLVRSFGAVPIINDPVEIINNQTATKQRKAKISNIYDYIVMMLKQAIELLPEKDTTKKGRIDKYAAKGLLAKVYLTKAGFSEENTTYTPGSYSYITCTPHQRNAEDLANAAKYALDVIENSGRKLETNYSDIFRGDHNICDEALISWAWRVGAQWTSQNSLQSDLFYSGFCEQGSMWGGWNGPSVDLQDAFGENALSASRQNTDTRRKATMMMAGDTYDYFYTDEPDGFNLLKFVYNGYANHTSEGQWECPTGAQEVKHLYGDAADHKKYIGTSDGRMASGLYTHLLRLSDVYLIYCEAIMGNNASTNDAKALQYFYDVRHRGISSYEKPTSITWEDVWKERRLELACEGDRWYDFVRRYYYDPQGAIDEIKAQRRSTYSNLDALYKEYYTSGNWNAADCKYDENAAVPNVTHRSFTLPLPTSDTSYNPLLLEAPEDFDLSTIKF</sequence>
<keyword evidence="3 6" id="KW-0732">Signal</keyword>
<gene>
    <name evidence="9" type="ORF">HMPREF9135_0871</name>
</gene>
<evidence type="ECO:0000256" key="6">
    <source>
        <dbReference type="SAM" id="SignalP"/>
    </source>
</evidence>
<name>U2NJL3_9BACT</name>
<feature type="domain" description="RagB/SusD" evidence="7">
    <location>
        <begin position="314"/>
        <end position="578"/>
    </location>
</feature>
<evidence type="ECO:0000256" key="5">
    <source>
        <dbReference type="ARBA" id="ARBA00023237"/>
    </source>
</evidence>
<dbReference type="Proteomes" id="UP000016648">
    <property type="component" value="Unassembled WGS sequence"/>
</dbReference>
<feature type="signal peptide" evidence="6">
    <location>
        <begin position="1"/>
        <end position="26"/>
    </location>
</feature>
<dbReference type="InterPro" id="IPR012944">
    <property type="entry name" value="SusD_RagB_dom"/>
</dbReference>
<evidence type="ECO:0000313" key="9">
    <source>
        <dbReference type="EMBL" id="ERK38310.1"/>
    </source>
</evidence>
<dbReference type="PATRIC" id="fig|1115809.3.peg.2312"/>
<accession>U2NJL3</accession>
<keyword evidence="4" id="KW-0472">Membrane</keyword>
<dbReference type="AlphaFoldDB" id="U2NJL3"/>
<dbReference type="SUPFAM" id="SSF48452">
    <property type="entry name" value="TPR-like"/>
    <property type="match status" value="1"/>
</dbReference>
<keyword evidence="10" id="KW-1185">Reference proteome</keyword>
<comment type="subcellular location">
    <subcellularLocation>
        <location evidence="1">Cell outer membrane</location>
    </subcellularLocation>
</comment>
<protein>
    <submittedName>
        <fullName evidence="9">Starch-binding protein, SusD-like family</fullName>
    </submittedName>
</protein>
<dbReference type="Gene3D" id="1.25.40.390">
    <property type="match status" value="1"/>
</dbReference>
<dbReference type="InterPro" id="IPR033985">
    <property type="entry name" value="SusD-like_N"/>
</dbReference>
<evidence type="ECO:0000256" key="4">
    <source>
        <dbReference type="ARBA" id="ARBA00023136"/>
    </source>
</evidence>
<evidence type="ECO:0000313" key="10">
    <source>
        <dbReference type="Proteomes" id="UP000016648"/>
    </source>
</evidence>
<reference evidence="9 10" key="1">
    <citation type="submission" date="2013-08" db="EMBL/GenBank/DDBJ databases">
        <authorList>
            <person name="Durkin A.S."/>
            <person name="Haft D.R."/>
            <person name="McCorrison J."/>
            <person name="Torralba M."/>
            <person name="Gillis M."/>
            <person name="Haft D.H."/>
            <person name="Methe B."/>
            <person name="Sutton G."/>
            <person name="Nelson K.E."/>
        </authorList>
    </citation>
    <scope>NUCLEOTIDE SEQUENCE [LARGE SCALE GENOMIC DNA]</scope>
    <source>
        <strain evidence="9 10">F0067</strain>
    </source>
</reference>
<dbReference type="Pfam" id="PF14322">
    <property type="entry name" value="SusD-like_3"/>
    <property type="match status" value="1"/>
</dbReference>
<dbReference type="GO" id="GO:0009279">
    <property type="term" value="C:cell outer membrane"/>
    <property type="evidence" value="ECO:0007669"/>
    <property type="project" value="UniProtKB-SubCell"/>
</dbReference>
<feature type="domain" description="SusD-like N-terminal" evidence="8">
    <location>
        <begin position="124"/>
        <end position="218"/>
    </location>
</feature>
<evidence type="ECO:0000256" key="3">
    <source>
        <dbReference type="ARBA" id="ARBA00022729"/>
    </source>
</evidence>